<dbReference type="AlphaFoldDB" id="A0A2S8GV40"/>
<protein>
    <recommendedName>
        <fullName evidence="3">DUF3841 domain-containing protein</fullName>
    </recommendedName>
</protein>
<gene>
    <name evidence="1" type="ORF">C5Y93_02375</name>
</gene>
<dbReference type="EMBL" id="PUHZ01000003">
    <property type="protein sequence ID" value="PQO47904.1"/>
    <property type="molecule type" value="Genomic_DNA"/>
</dbReference>
<sequence length="198" mass="23351">MELWTIQTEPAWRSLQERGYLRATRAHADRDLLPAYDWMAAQMKERIGPPRSSKSSVPLWAWQQYDGIERRRPDLRRAWHLPRGTHGVRVGFEIPDDQVLLSDFQSWHYVLNYSYLATSESDAEAFDARFPEFLCCSWSNPSDDPCVRSLVEESWQRIFDLDWYDPYVTAVKAEKSIQATFWQLDWDQVTSVDPFVAR</sequence>
<comment type="caution">
    <text evidence="1">The sequence shown here is derived from an EMBL/GenBank/DDBJ whole genome shotgun (WGS) entry which is preliminary data.</text>
</comment>
<dbReference type="Pfam" id="PF12952">
    <property type="entry name" value="DUF3841"/>
    <property type="match status" value="1"/>
</dbReference>
<organism evidence="1 2">
    <name type="scientific">Blastopirellula marina</name>
    <dbReference type="NCBI Taxonomy" id="124"/>
    <lineage>
        <taxon>Bacteria</taxon>
        <taxon>Pseudomonadati</taxon>
        <taxon>Planctomycetota</taxon>
        <taxon>Planctomycetia</taxon>
        <taxon>Pirellulales</taxon>
        <taxon>Pirellulaceae</taxon>
        <taxon>Blastopirellula</taxon>
    </lineage>
</organism>
<dbReference type="Proteomes" id="UP000237819">
    <property type="component" value="Unassembled WGS sequence"/>
</dbReference>
<evidence type="ECO:0000313" key="2">
    <source>
        <dbReference type="Proteomes" id="UP000237819"/>
    </source>
</evidence>
<reference evidence="1 2" key="1">
    <citation type="submission" date="2018-02" db="EMBL/GenBank/DDBJ databases">
        <title>Comparative genomes isolates from brazilian mangrove.</title>
        <authorList>
            <person name="Araujo J.E."/>
            <person name="Taketani R.G."/>
            <person name="Silva M.C.P."/>
            <person name="Loureco M.V."/>
            <person name="Andreote F.D."/>
        </authorList>
    </citation>
    <scope>NUCLEOTIDE SEQUENCE [LARGE SCALE GENOMIC DNA]</scope>
    <source>
        <strain evidence="1 2">Nap-Phe MGV</strain>
    </source>
</reference>
<name>A0A2S8GV40_9BACT</name>
<evidence type="ECO:0000313" key="1">
    <source>
        <dbReference type="EMBL" id="PQO47904.1"/>
    </source>
</evidence>
<evidence type="ECO:0008006" key="3">
    <source>
        <dbReference type="Google" id="ProtNLM"/>
    </source>
</evidence>
<accession>A0A2S8GV40</accession>
<dbReference type="InterPro" id="IPR024211">
    <property type="entry name" value="DUF3841"/>
</dbReference>
<proteinExistence type="predicted"/>